<dbReference type="Pfam" id="PF12947">
    <property type="entry name" value="EGF_3"/>
    <property type="match status" value="2"/>
</dbReference>
<dbReference type="SMART" id="SM00181">
    <property type="entry name" value="EGF"/>
    <property type="match status" value="6"/>
</dbReference>
<dbReference type="InterPro" id="IPR000152">
    <property type="entry name" value="EGF-type_Asp/Asn_hydroxyl_site"/>
</dbReference>
<keyword evidence="1 7" id="KW-0245">EGF-like domain</keyword>
<feature type="compositionally biased region" description="Basic residues" evidence="8">
    <location>
        <begin position="880"/>
        <end position="898"/>
    </location>
</feature>
<dbReference type="SMART" id="SM00210">
    <property type="entry name" value="TSPN"/>
    <property type="match status" value="1"/>
</dbReference>
<dbReference type="Gene3D" id="2.10.25.10">
    <property type="entry name" value="Laminin"/>
    <property type="match status" value="6"/>
</dbReference>
<evidence type="ECO:0000256" key="6">
    <source>
        <dbReference type="ARBA" id="ARBA00023180"/>
    </source>
</evidence>
<evidence type="ECO:0000256" key="2">
    <source>
        <dbReference type="ARBA" id="ARBA00022729"/>
    </source>
</evidence>
<dbReference type="Pfam" id="PF02210">
    <property type="entry name" value="Laminin_G_2"/>
    <property type="match status" value="1"/>
</dbReference>
<feature type="domain" description="VWFC" evidence="11">
    <location>
        <begin position="415"/>
        <end position="478"/>
    </location>
</feature>
<proteinExistence type="predicted"/>
<feature type="compositionally biased region" description="Low complexity" evidence="8">
    <location>
        <begin position="60"/>
        <end position="76"/>
    </location>
</feature>
<dbReference type="PROSITE" id="PS01186">
    <property type="entry name" value="EGF_2"/>
    <property type="match status" value="5"/>
</dbReference>
<evidence type="ECO:0008006" key="14">
    <source>
        <dbReference type="Google" id="ProtNLM"/>
    </source>
</evidence>
<dbReference type="InterPro" id="IPR009030">
    <property type="entry name" value="Growth_fac_rcpt_cys_sf"/>
</dbReference>
<evidence type="ECO:0000256" key="8">
    <source>
        <dbReference type="SAM" id="MobiDB-lite"/>
    </source>
</evidence>
<dbReference type="SMART" id="SM00215">
    <property type="entry name" value="VWC_out"/>
    <property type="match status" value="3"/>
</dbReference>
<dbReference type="InterPro" id="IPR018097">
    <property type="entry name" value="EGF_Ca-bd_CS"/>
</dbReference>
<dbReference type="PROSITE" id="PS50026">
    <property type="entry name" value="EGF_3"/>
    <property type="match status" value="6"/>
</dbReference>
<dbReference type="SUPFAM" id="SSF57184">
    <property type="entry name" value="Growth factor receptor domain"/>
    <property type="match status" value="1"/>
</dbReference>
<feature type="domain" description="EGF-like" evidence="10">
    <location>
        <begin position="565"/>
        <end position="605"/>
    </location>
</feature>
<dbReference type="InterPro" id="IPR001007">
    <property type="entry name" value="VWF_dom"/>
</dbReference>
<evidence type="ECO:0000259" key="10">
    <source>
        <dbReference type="PROSITE" id="PS50026"/>
    </source>
</evidence>
<dbReference type="InterPro" id="IPR024731">
    <property type="entry name" value="NELL2-like_EGF"/>
</dbReference>
<feature type="compositionally biased region" description="Low complexity" evidence="8">
    <location>
        <begin position="44"/>
        <end position="53"/>
    </location>
</feature>
<dbReference type="InterPro" id="IPR001881">
    <property type="entry name" value="EGF-like_Ca-bd_dom"/>
</dbReference>
<dbReference type="SUPFAM" id="SSF57196">
    <property type="entry name" value="EGF/Laminin"/>
    <property type="match status" value="2"/>
</dbReference>
<dbReference type="InterPro" id="IPR001791">
    <property type="entry name" value="Laminin_G"/>
</dbReference>
<evidence type="ECO:0000256" key="1">
    <source>
        <dbReference type="ARBA" id="ARBA00022536"/>
    </source>
</evidence>
<organism evidence="12 13">
    <name type="scientific">Chilo suppressalis</name>
    <name type="common">Asiatic rice borer moth</name>
    <dbReference type="NCBI Taxonomy" id="168631"/>
    <lineage>
        <taxon>Eukaryota</taxon>
        <taxon>Metazoa</taxon>
        <taxon>Ecdysozoa</taxon>
        <taxon>Arthropoda</taxon>
        <taxon>Hexapoda</taxon>
        <taxon>Insecta</taxon>
        <taxon>Pterygota</taxon>
        <taxon>Neoptera</taxon>
        <taxon>Endopterygota</taxon>
        <taxon>Lepidoptera</taxon>
        <taxon>Glossata</taxon>
        <taxon>Ditrysia</taxon>
        <taxon>Pyraloidea</taxon>
        <taxon>Crambidae</taxon>
        <taxon>Crambinae</taxon>
        <taxon>Chilo</taxon>
    </lineage>
</organism>
<dbReference type="PROSITE" id="PS01187">
    <property type="entry name" value="EGF_CA"/>
    <property type="match status" value="2"/>
</dbReference>
<keyword evidence="6" id="KW-0325">Glycoprotein</keyword>
<gene>
    <name evidence="12" type="ORF">CHILSU_LOCUS53</name>
</gene>
<feature type="compositionally biased region" description="Basic residues" evidence="8">
    <location>
        <begin position="19"/>
        <end position="39"/>
    </location>
</feature>
<dbReference type="PROSITE" id="PS00010">
    <property type="entry name" value="ASX_HYDROXYL"/>
    <property type="match status" value="5"/>
</dbReference>
<evidence type="ECO:0000256" key="4">
    <source>
        <dbReference type="ARBA" id="ARBA00022837"/>
    </source>
</evidence>
<keyword evidence="2" id="KW-0732">Signal</keyword>
<keyword evidence="5 7" id="KW-1015">Disulfide bond</keyword>
<comment type="caution">
    <text evidence="7">Lacks conserved residue(s) required for the propagation of feature annotation.</text>
</comment>
<feature type="domain" description="VWFC" evidence="11">
    <location>
        <begin position="358"/>
        <end position="414"/>
    </location>
</feature>
<evidence type="ECO:0000256" key="5">
    <source>
        <dbReference type="ARBA" id="ARBA00023157"/>
    </source>
</evidence>
<evidence type="ECO:0000256" key="3">
    <source>
        <dbReference type="ARBA" id="ARBA00022737"/>
    </source>
</evidence>
<dbReference type="PROSITE" id="PS50025">
    <property type="entry name" value="LAM_G_DOMAIN"/>
    <property type="match status" value="1"/>
</dbReference>
<dbReference type="Gene3D" id="6.20.200.20">
    <property type="match status" value="1"/>
</dbReference>
<dbReference type="Pfam" id="PF00093">
    <property type="entry name" value="VWC"/>
    <property type="match status" value="2"/>
</dbReference>
<dbReference type="PROSITE" id="PS00022">
    <property type="entry name" value="EGF_1"/>
    <property type="match status" value="1"/>
</dbReference>
<evidence type="ECO:0000313" key="12">
    <source>
        <dbReference type="EMBL" id="CAH0663445.1"/>
    </source>
</evidence>
<dbReference type="PROSITE" id="PS01208">
    <property type="entry name" value="VWFC_1"/>
    <property type="match status" value="1"/>
</dbReference>
<name>A0ABN8E9E2_CHISP</name>
<dbReference type="PROSITE" id="PS50184">
    <property type="entry name" value="VWFC_2"/>
    <property type="match status" value="3"/>
</dbReference>
<dbReference type="CDD" id="cd00110">
    <property type="entry name" value="LamG"/>
    <property type="match status" value="1"/>
</dbReference>
<dbReference type="Pfam" id="PF07645">
    <property type="entry name" value="EGF_CA"/>
    <property type="match status" value="3"/>
</dbReference>
<protein>
    <recommendedName>
        <fullName evidence="14">Protein kinase C-binding protein NELL1-like</fullName>
    </recommendedName>
</protein>
<dbReference type="SMART" id="SM00179">
    <property type="entry name" value="EGF_CA"/>
    <property type="match status" value="5"/>
</dbReference>
<feature type="domain" description="EGF-like" evidence="10">
    <location>
        <begin position="606"/>
        <end position="636"/>
    </location>
</feature>
<feature type="domain" description="VWFC" evidence="11">
    <location>
        <begin position="722"/>
        <end position="790"/>
    </location>
</feature>
<keyword evidence="4" id="KW-0106">Calcium</keyword>
<sequence length="898" mass="97004">MNGSNQLGPVSDPPEKRAARQRARSPRKLGKQWRGRGGRGRGAGAPPEGACGVPERRARAASIARPSGAAHQSAGAAGESARVSCAAEMAGARALVAACCCWWWLATAAATELDLLGALSLHNTSRAGVSAAPGMQPQRTAYTLQGDSRLLQVEGSAYDRAAELLRRSPEFTVLAALRQEPANSGTILSFSHGYNRYLEVQSSGRRDEVRLHYVAAGAATPRVETFPFRLADGAWHRLALSVSGAQATLLVDCHPLYRRLIPPPDRNFSQPQLALWVGQRNSKHSLFKGTLQDVRLVSGPHGYLTQCPGLDSECPTCGQFALLQATVQELTSHIHDLSLKLLSAESRLSRLEQCDCQKSCYSNGTVHADGATWQSDCNRCSCVHGEITCRPVECERAECKNPVIHPGECCPTCLKRCLLMGTLYEHGDRFTPKQCAECVCHDGNMQCGRVNPEKNCPKLPCDKKDQFSVPGECCKFCPGVDYCSMGHSCDENATCMNLNTKYTCTCNQGFQGDGLTCEDVDECQEEGGLRGHHCHSNTRCVNVVGTYVCQCLPGYDRKDKFNCYEVDECTSKKHGCHPDAECTNTPGSYTCQCREGYSGDGYTCTPICTGGCLNGGVCEAPEQCACGRGFTGARCERDVDECSPAAAHPADQPACGERALCLNTPGSYYCVCRTGYRRHTHLDYCEDIDECVEGFHTCHPSARCINTDGGFRCECETQPCELNCSWQGKIMTDGSQWAEAGGCQACTCAAGVAACQRAPCACDLHHNLSSTVVSSFTDLVAPAACCPHCDPAYHCRHQEMHHVTFRSGERWLYQCQICECLLGEVDCWEPECEEAGGCCAAVGSGGGGAGGGEGAHRLQLAGCAPPHCASCQVRTTTRPVRAHHSPRARTHRWRTPND</sequence>
<feature type="region of interest" description="Disordered" evidence="8">
    <location>
        <begin position="879"/>
        <end position="898"/>
    </location>
</feature>
<dbReference type="CDD" id="cd00054">
    <property type="entry name" value="EGF_CA"/>
    <property type="match status" value="5"/>
</dbReference>
<dbReference type="InterPro" id="IPR051586">
    <property type="entry name" value="PKC-binding_NELL"/>
</dbReference>
<dbReference type="SUPFAM" id="SSF49899">
    <property type="entry name" value="Concanavalin A-like lectins/glucanases"/>
    <property type="match status" value="1"/>
</dbReference>
<feature type="disulfide bond" evidence="7">
    <location>
        <begin position="626"/>
        <end position="635"/>
    </location>
</feature>
<evidence type="ECO:0000256" key="7">
    <source>
        <dbReference type="PROSITE-ProRule" id="PRU00076"/>
    </source>
</evidence>
<feature type="domain" description="EGF-like" evidence="10">
    <location>
        <begin position="519"/>
        <end position="564"/>
    </location>
</feature>
<dbReference type="Gene3D" id="2.60.120.200">
    <property type="match status" value="1"/>
</dbReference>
<evidence type="ECO:0000259" key="9">
    <source>
        <dbReference type="PROSITE" id="PS50025"/>
    </source>
</evidence>
<feature type="domain" description="EGF-like" evidence="10">
    <location>
        <begin position="687"/>
        <end position="721"/>
    </location>
</feature>
<feature type="domain" description="Laminin G" evidence="9">
    <location>
        <begin position="148"/>
        <end position="314"/>
    </location>
</feature>
<dbReference type="Proteomes" id="UP001153292">
    <property type="component" value="Chromosome 1"/>
</dbReference>
<reference evidence="12" key="1">
    <citation type="submission" date="2021-12" db="EMBL/GenBank/DDBJ databases">
        <authorList>
            <person name="King R."/>
        </authorList>
    </citation>
    <scope>NUCLEOTIDE SEQUENCE</scope>
</reference>
<dbReference type="InterPro" id="IPR013320">
    <property type="entry name" value="ConA-like_dom_sf"/>
</dbReference>
<keyword evidence="3" id="KW-0677">Repeat</keyword>
<dbReference type="SUPFAM" id="SSF57603">
    <property type="entry name" value="FnI-like domain"/>
    <property type="match status" value="2"/>
</dbReference>
<dbReference type="SMART" id="SM00282">
    <property type="entry name" value="LamG"/>
    <property type="match status" value="1"/>
</dbReference>
<dbReference type="InterPro" id="IPR000742">
    <property type="entry name" value="EGF"/>
</dbReference>
<evidence type="ECO:0000259" key="11">
    <source>
        <dbReference type="PROSITE" id="PS50184"/>
    </source>
</evidence>
<keyword evidence="13" id="KW-1185">Reference proteome</keyword>
<feature type="disulfide bond" evidence="7">
    <location>
        <begin position="608"/>
        <end position="618"/>
    </location>
</feature>
<feature type="domain" description="EGF-like" evidence="10">
    <location>
        <begin position="479"/>
        <end position="518"/>
    </location>
</feature>
<dbReference type="EMBL" id="OU963894">
    <property type="protein sequence ID" value="CAH0663445.1"/>
    <property type="molecule type" value="Genomic_DNA"/>
</dbReference>
<dbReference type="Gene3D" id="2.10.70.10">
    <property type="entry name" value="Complement Module, domain 1"/>
    <property type="match status" value="1"/>
</dbReference>
<feature type="domain" description="EGF-like" evidence="10">
    <location>
        <begin position="638"/>
        <end position="686"/>
    </location>
</feature>
<evidence type="ECO:0000313" key="13">
    <source>
        <dbReference type="Proteomes" id="UP001153292"/>
    </source>
</evidence>
<dbReference type="PANTHER" id="PTHR24042">
    <property type="entry name" value="NEL HOMOLOG"/>
    <property type="match status" value="1"/>
</dbReference>
<feature type="region of interest" description="Disordered" evidence="8">
    <location>
        <begin position="1"/>
        <end position="76"/>
    </location>
</feature>
<accession>A0ABN8E9E2</accession>
<dbReference type="SMART" id="SM00214">
    <property type="entry name" value="VWC"/>
    <property type="match status" value="3"/>
</dbReference>
<dbReference type="PANTHER" id="PTHR24042:SF5">
    <property type="entry name" value="EGF-LIKE CALCIUM-BINDING DOMAIN-CONTAINING PROTEIN"/>
    <property type="match status" value="1"/>
</dbReference>
<dbReference type="InterPro" id="IPR049883">
    <property type="entry name" value="NOTCH1_EGF-like"/>
</dbReference>
<dbReference type="InterPro" id="IPR048287">
    <property type="entry name" value="TSPN-like_N"/>
</dbReference>